<organism evidence="1 2">
    <name type="scientific">Dactylosporangium roseum</name>
    <dbReference type="NCBI Taxonomy" id="47989"/>
    <lineage>
        <taxon>Bacteria</taxon>
        <taxon>Bacillati</taxon>
        <taxon>Actinomycetota</taxon>
        <taxon>Actinomycetes</taxon>
        <taxon>Micromonosporales</taxon>
        <taxon>Micromonosporaceae</taxon>
        <taxon>Dactylosporangium</taxon>
    </lineage>
</organism>
<evidence type="ECO:0000313" key="2">
    <source>
        <dbReference type="Proteomes" id="UP001058271"/>
    </source>
</evidence>
<name>A0ABY5YZE1_9ACTN</name>
<reference evidence="1" key="1">
    <citation type="submission" date="2021-04" db="EMBL/GenBank/DDBJ databases">
        <title>Biosynthetic gene clusters of Dactylosporangioum roseum.</title>
        <authorList>
            <person name="Hartkoorn R.C."/>
            <person name="Beaudoing E."/>
            <person name="Hot D."/>
            <person name="Moureu S."/>
        </authorList>
    </citation>
    <scope>NUCLEOTIDE SEQUENCE</scope>
    <source>
        <strain evidence="1">NRRL B-16295</strain>
    </source>
</reference>
<gene>
    <name evidence="1" type="ORF">Drose_22365</name>
</gene>
<dbReference type="EMBL" id="CP073721">
    <property type="protein sequence ID" value="UWZ34002.1"/>
    <property type="molecule type" value="Genomic_DNA"/>
</dbReference>
<evidence type="ECO:0008006" key="3">
    <source>
        <dbReference type="Google" id="ProtNLM"/>
    </source>
</evidence>
<evidence type="ECO:0000313" key="1">
    <source>
        <dbReference type="EMBL" id="UWZ34002.1"/>
    </source>
</evidence>
<proteinExistence type="predicted"/>
<sequence>MHVMVVSTVTDEHRFWDGLKKAHGRLPKGARWTLAVASTDGTKAVNIIAHDSVDAVRGFFEEHAGAFATTEYFTADAANAVGLPK</sequence>
<accession>A0ABY5YZE1</accession>
<protein>
    <recommendedName>
        <fullName evidence="3">Antibiotic biosynthesis monooxygenase</fullName>
    </recommendedName>
</protein>
<dbReference type="RefSeq" id="WP_260723289.1">
    <property type="nucleotide sequence ID" value="NZ_BAAABS010000037.1"/>
</dbReference>
<dbReference type="Proteomes" id="UP001058271">
    <property type="component" value="Chromosome"/>
</dbReference>
<keyword evidence="2" id="KW-1185">Reference proteome</keyword>